<dbReference type="AlphaFoldDB" id="A0A1G5SJ65"/>
<evidence type="ECO:0000313" key="1">
    <source>
        <dbReference type="EMBL" id="SCZ87037.1"/>
    </source>
</evidence>
<dbReference type="EMBL" id="FMWO01000102">
    <property type="protein sequence ID" value="SCZ87037.1"/>
    <property type="molecule type" value="Genomic_DNA"/>
</dbReference>
<organism evidence="1 2">
    <name type="scientific">Nitrosomonas mobilis</name>
    <dbReference type="NCBI Taxonomy" id="51642"/>
    <lineage>
        <taxon>Bacteria</taxon>
        <taxon>Pseudomonadati</taxon>
        <taxon>Pseudomonadota</taxon>
        <taxon>Betaproteobacteria</taxon>
        <taxon>Nitrosomonadales</taxon>
        <taxon>Nitrosomonadaceae</taxon>
        <taxon>Nitrosomonas</taxon>
    </lineage>
</organism>
<evidence type="ECO:0000313" key="2">
    <source>
        <dbReference type="Proteomes" id="UP000198729"/>
    </source>
</evidence>
<protein>
    <submittedName>
        <fullName evidence="1">Uncharacterized protein</fullName>
    </submittedName>
</protein>
<proteinExistence type="predicted"/>
<keyword evidence="2" id="KW-1185">Reference proteome</keyword>
<sequence>MRSTLGIDLEFIGHDFISDRPSLPIRKRPNVNEDLISAPVWVYESKALVIFPVCYFSLIAHIHFRKS</sequence>
<name>A0A1G5SJ65_9PROT</name>
<reference evidence="1 2" key="1">
    <citation type="submission" date="2016-10" db="EMBL/GenBank/DDBJ databases">
        <authorList>
            <person name="de Groot N.N."/>
        </authorList>
    </citation>
    <scope>NUCLEOTIDE SEQUENCE [LARGE SCALE GENOMIC DNA]</scope>
    <source>
        <strain evidence="1">1</strain>
    </source>
</reference>
<gene>
    <name evidence="1" type="ORF">NSMM_90004</name>
</gene>
<dbReference type="Proteomes" id="UP000198729">
    <property type="component" value="Unassembled WGS sequence"/>
</dbReference>
<accession>A0A1G5SJ65</accession>